<proteinExistence type="predicted"/>
<accession>A0ABX7IFY3</accession>
<evidence type="ECO:0000259" key="1">
    <source>
        <dbReference type="Pfam" id="PF01872"/>
    </source>
</evidence>
<dbReference type="Gene3D" id="3.40.430.10">
    <property type="entry name" value="Dihydrofolate Reductase, subunit A"/>
    <property type="match status" value="1"/>
</dbReference>
<protein>
    <submittedName>
        <fullName evidence="2">Dihydrofolate reductase family protein</fullName>
    </submittedName>
</protein>
<feature type="domain" description="Bacterial bifunctional deaminase-reductase C-terminal" evidence="1">
    <location>
        <begin position="1"/>
        <end position="164"/>
    </location>
</feature>
<evidence type="ECO:0000313" key="2">
    <source>
        <dbReference type="EMBL" id="QRR04008.1"/>
    </source>
</evidence>
<name>A0ABX7IFY3_9BACT</name>
<dbReference type="InterPro" id="IPR002734">
    <property type="entry name" value="RibDG_C"/>
</dbReference>
<evidence type="ECO:0000313" key="3">
    <source>
        <dbReference type="Proteomes" id="UP000612680"/>
    </source>
</evidence>
<dbReference type="Pfam" id="PF01872">
    <property type="entry name" value="RibD_C"/>
    <property type="match status" value="1"/>
</dbReference>
<reference evidence="2 3" key="1">
    <citation type="submission" date="2020-06" db="EMBL/GenBank/DDBJ databases">
        <title>Dyadobacter sandarakinus sp. nov., isolated from the soil of the Arctic Yellow River Station.</title>
        <authorList>
            <person name="Zhang Y."/>
            <person name="Peng F."/>
        </authorList>
    </citation>
    <scope>NUCLEOTIDE SEQUENCE [LARGE SCALE GENOMIC DNA]</scope>
    <source>
        <strain evidence="2 3">Q3-56</strain>
    </source>
</reference>
<sequence length="172" mass="19224">MTLDGYCDHTAVMADDELHAHYSNLINGADLALYGRITYQLMEYWKGILANPTGDKLTDDFAVSIDRIPKVVFSRTLKNVDWSSARIAAQELRKEVLTVRELPGKDILVCSRSLIAALINHGLVDELQLAIHPVIVGKGLPLLDLIGEKTFLKLERTKTLASGAIVLYYRFR</sequence>
<organism evidence="2 3">
    <name type="scientific">Dyadobacter sandarakinus</name>
    <dbReference type="NCBI Taxonomy" id="2747268"/>
    <lineage>
        <taxon>Bacteria</taxon>
        <taxon>Pseudomonadati</taxon>
        <taxon>Bacteroidota</taxon>
        <taxon>Cytophagia</taxon>
        <taxon>Cytophagales</taxon>
        <taxon>Spirosomataceae</taxon>
        <taxon>Dyadobacter</taxon>
    </lineage>
</organism>
<dbReference type="Proteomes" id="UP000612680">
    <property type="component" value="Chromosome"/>
</dbReference>
<dbReference type="EMBL" id="CP056775">
    <property type="protein sequence ID" value="QRR04008.1"/>
    <property type="molecule type" value="Genomic_DNA"/>
</dbReference>
<keyword evidence="3" id="KW-1185">Reference proteome</keyword>
<dbReference type="SUPFAM" id="SSF53597">
    <property type="entry name" value="Dihydrofolate reductase-like"/>
    <property type="match status" value="1"/>
</dbReference>
<gene>
    <name evidence="2" type="ORF">HWI92_02315</name>
</gene>
<dbReference type="InterPro" id="IPR024072">
    <property type="entry name" value="DHFR-like_dom_sf"/>
</dbReference>